<dbReference type="InterPro" id="IPR036661">
    <property type="entry name" value="Luciferase-like_sf"/>
</dbReference>
<dbReference type="InterPro" id="IPR011251">
    <property type="entry name" value="Luciferase-like_dom"/>
</dbReference>
<dbReference type="Proteomes" id="UP001236652">
    <property type="component" value="Chromosome"/>
</dbReference>
<protein>
    <submittedName>
        <fullName evidence="3">LLM class flavin-dependent oxidoreductase</fullName>
        <ecNumber evidence="3">1.-.-.-</ecNumber>
    </submittedName>
</protein>
<dbReference type="NCBIfam" id="TIGR03558">
    <property type="entry name" value="oxido_grp_1"/>
    <property type="match status" value="1"/>
</dbReference>
<dbReference type="SUPFAM" id="SSF51679">
    <property type="entry name" value="Bacterial luciferase-like"/>
    <property type="match status" value="1"/>
</dbReference>
<proteinExistence type="predicted"/>
<evidence type="ECO:0000259" key="2">
    <source>
        <dbReference type="Pfam" id="PF00296"/>
    </source>
</evidence>
<dbReference type="EC" id="1.-.-.-" evidence="3"/>
<gene>
    <name evidence="3" type="ORF">QNI29_10915</name>
</gene>
<accession>A0ABY8V2K9</accession>
<dbReference type="InterPro" id="IPR019949">
    <property type="entry name" value="CmoO-like"/>
</dbReference>
<keyword evidence="4" id="KW-1185">Reference proteome</keyword>
<organism evidence="3 4">
    <name type="scientific">Pontibacillus chungwhensis</name>
    <dbReference type="NCBI Taxonomy" id="265426"/>
    <lineage>
        <taxon>Bacteria</taxon>
        <taxon>Bacillati</taxon>
        <taxon>Bacillota</taxon>
        <taxon>Bacilli</taxon>
        <taxon>Bacillales</taxon>
        <taxon>Bacillaceae</taxon>
        <taxon>Pontibacillus</taxon>
    </lineage>
</organism>
<dbReference type="Gene3D" id="3.20.20.30">
    <property type="entry name" value="Luciferase-like domain"/>
    <property type="match status" value="1"/>
</dbReference>
<dbReference type="PANTHER" id="PTHR30137">
    <property type="entry name" value="LUCIFERASE-LIKE MONOOXYGENASE"/>
    <property type="match status" value="1"/>
</dbReference>
<dbReference type="Pfam" id="PF00296">
    <property type="entry name" value="Bac_luciferase"/>
    <property type="match status" value="1"/>
</dbReference>
<name>A0ABY8V2K9_9BACI</name>
<dbReference type="InterPro" id="IPR050766">
    <property type="entry name" value="Bact_Lucif_Oxidored"/>
</dbReference>
<keyword evidence="3" id="KW-0560">Oxidoreductase</keyword>
<reference evidence="3 4" key="1">
    <citation type="submission" date="2023-05" db="EMBL/GenBank/DDBJ databases">
        <title>Comparative genomics reveals the evidence of polycyclic aromatic hydrocarbons degradation in moderately halophilic genus Pontibacillus.</title>
        <authorList>
            <person name="Yang H."/>
            <person name="Qian Z."/>
        </authorList>
    </citation>
    <scope>NUCLEOTIDE SEQUENCE [LARGE SCALE GENOMIC DNA]</scope>
    <source>
        <strain evidence="4">HN14</strain>
    </source>
</reference>
<evidence type="ECO:0000313" key="3">
    <source>
        <dbReference type="EMBL" id="WIG00188.1"/>
    </source>
</evidence>
<dbReference type="EMBL" id="CP126446">
    <property type="protein sequence ID" value="WIG00188.1"/>
    <property type="molecule type" value="Genomic_DNA"/>
</dbReference>
<evidence type="ECO:0000256" key="1">
    <source>
        <dbReference type="ARBA" id="ARBA00007789"/>
    </source>
</evidence>
<sequence>MVKLSVLDQAPISKGSTPEQTLSNTLELAQFTESLGYFRYWVAEHHNTNGLASTSPEILIARIASVTKTIRVGSGGVLLPQYSPLKVAENFKMLEAMFPGRIDLGLGRSPGGGQKTRLALTDGTQKMLSAFSRQVKDLHGYLYNTLPDDHPYKGVIATPETTSNPQTWVLGLSERGAKHAAINGTGFTFGHFISPAHSSEAISTYLERFRPSPERQDPFINACVFVVCAPTHEEAEELALSQDMWLLQVEKGIETRVPSVQEVKEHTFTQEELRKVEQNRKRAVIGTPNEVKERLETLAAEYQASELLLITNIYDFEKKKQSYKLIAEAFNQ</sequence>
<dbReference type="GO" id="GO:0016491">
    <property type="term" value="F:oxidoreductase activity"/>
    <property type="evidence" value="ECO:0007669"/>
    <property type="project" value="UniProtKB-KW"/>
</dbReference>
<feature type="domain" description="Luciferase-like" evidence="2">
    <location>
        <begin position="4"/>
        <end position="299"/>
    </location>
</feature>
<evidence type="ECO:0000313" key="4">
    <source>
        <dbReference type="Proteomes" id="UP001236652"/>
    </source>
</evidence>
<comment type="similarity">
    <text evidence="1">To bacterial alkanal monooxygenase alpha and beta chains.</text>
</comment>
<dbReference type="PANTHER" id="PTHR30137:SF19">
    <property type="entry name" value="LUCIFERASE-LIKE MONOOXYGENASE"/>
    <property type="match status" value="1"/>
</dbReference>
<dbReference type="RefSeq" id="WP_284526995.1">
    <property type="nucleotide sequence ID" value="NZ_CP126446.1"/>
</dbReference>